<organism evidence="1 2">
    <name type="scientific">Saccharopolyspora erythraea</name>
    <name type="common">Streptomyces erythraeus</name>
    <dbReference type="NCBI Taxonomy" id="1836"/>
    <lineage>
        <taxon>Bacteria</taxon>
        <taxon>Bacillati</taxon>
        <taxon>Actinomycetota</taxon>
        <taxon>Actinomycetes</taxon>
        <taxon>Pseudonocardiales</taxon>
        <taxon>Pseudonocardiaceae</taxon>
        <taxon>Saccharopolyspora</taxon>
    </lineage>
</organism>
<name>A0ABN1D8S0_SACER</name>
<dbReference type="InterPro" id="IPR029068">
    <property type="entry name" value="Glyas_Bleomycin-R_OHBP_Dase"/>
</dbReference>
<dbReference type="Gene3D" id="3.10.180.10">
    <property type="entry name" value="2,3-Dihydroxybiphenyl 1,2-Dioxygenase, domain 1"/>
    <property type="match status" value="1"/>
</dbReference>
<protein>
    <submittedName>
        <fullName evidence="1">Uncharacterized protein</fullName>
    </submittedName>
</protein>
<sequence>MAGERMVPLLPCASIDEMRDFHLPLGFEVTHRQLRPNPYLALRRGGIDLHYFGIDGFRPEDSYGSCLVVVADTGPLYEAFAAGLGSRFGKLPLSGFPRITVSAWWIRAATGSGW</sequence>
<dbReference type="RefSeq" id="WP_021341848.1">
    <property type="nucleotide sequence ID" value="NZ_BAAAGS010000027.1"/>
</dbReference>
<dbReference type="EMBL" id="BAAAGS010000027">
    <property type="protein sequence ID" value="GAA0536713.1"/>
    <property type="molecule type" value="Genomic_DNA"/>
</dbReference>
<reference evidence="1 2" key="1">
    <citation type="journal article" date="2019" name="Int. J. Syst. Evol. Microbiol.">
        <title>The Global Catalogue of Microorganisms (GCM) 10K type strain sequencing project: providing services to taxonomists for standard genome sequencing and annotation.</title>
        <authorList>
            <consortium name="The Broad Institute Genomics Platform"/>
            <consortium name="The Broad Institute Genome Sequencing Center for Infectious Disease"/>
            <person name="Wu L."/>
            <person name="Ma J."/>
        </authorList>
    </citation>
    <scope>NUCLEOTIDE SEQUENCE [LARGE SCALE GENOMIC DNA]</scope>
    <source>
        <strain evidence="1 2">JCM 10303</strain>
    </source>
</reference>
<evidence type="ECO:0000313" key="1">
    <source>
        <dbReference type="EMBL" id="GAA0536713.1"/>
    </source>
</evidence>
<dbReference type="Proteomes" id="UP001500729">
    <property type="component" value="Unassembled WGS sequence"/>
</dbReference>
<evidence type="ECO:0000313" key="2">
    <source>
        <dbReference type="Proteomes" id="UP001500729"/>
    </source>
</evidence>
<dbReference type="SUPFAM" id="SSF54593">
    <property type="entry name" value="Glyoxalase/Bleomycin resistance protein/Dihydroxybiphenyl dioxygenase"/>
    <property type="match status" value="1"/>
</dbReference>
<keyword evidence="2" id="KW-1185">Reference proteome</keyword>
<gene>
    <name evidence="1" type="ORF">GCM10009533_39910</name>
</gene>
<proteinExistence type="predicted"/>
<comment type="caution">
    <text evidence="1">The sequence shown here is derived from an EMBL/GenBank/DDBJ whole genome shotgun (WGS) entry which is preliminary data.</text>
</comment>
<accession>A0ABN1D8S0</accession>